<evidence type="ECO:0000313" key="2">
    <source>
        <dbReference type="Proteomes" id="UP000429232"/>
    </source>
</evidence>
<dbReference type="AlphaFoldDB" id="A0A6I4HWQ2"/>
<dbReference type="Proteomes" id="UP000429232">
    <property type="component" value="Chromosome"/>
</dbReference>
<dbReference type="KEGG" id="mgik:GO620_000660"/>
<protein>
    <submittedName>
        <fullName evidence="1">Uncharacterized protein</fullName>
    </submittedName>
</protein>
<proteinExistence type="predicted"/>
<sequence>MIKILMVINFLFAFPFQPISLKAVFKEKTEKKKARKGARDRQKETE</sequence>
<dbReference type="EMBL" id="CP066775">
    <property type="protein sequence ID" value="QQL49994.1"/>
    <property type="molecule type" value="Genomic_DNA"/>
</dbReference>
<dbReference type="RefSeq" id="WP_157523300.1">
    <property type="nucleotide sequence ID" value="NZ_CP066775.1"/>
</dbReference>
<reference evidence="1 2" key="1">
    <citation type="submission" date="2020-12" db="EMBL/GenBank/DDBJ databases">
        <title>HMF7856_wgs.fasta genome submission.</title>
        <authorList>
            <person name="Kang H."/>
            <person name="Kim H."/>
            <person name="Joh K."/>
        </authorList>
    </citation>
    <scope>NUCLEOTIDE SEQUENCE [LARGE SCALE GENOMIC DNA]</scope>
    <source>
        <strain evidence="1 2">HMF7856</strain>
    </source>
</reference>
<evidence type="ECO:0000313" key="1">
    <source>
        <dbReference type="EMBL" id="QQL49994.1"/>
    </source>
</evidence>
<organism evidence="1 2">
    <name type="scientific">Mucilaginibacter ginkgonis</name>
    <dbReference type="NCBI Taxonomy" id="2682091"/>
    <lineage>
        <taxon>Bacteria</taxon>
        <taxon>Pseudomonadati</taxon>
        <taxon>Bacteroidota</taxon>
        <taxon>Sphingobacteriia</taxon>
        <taxon>Sphingobacteriales</taxon>
        <taxon>Sphingobacteriaceae</taxon>
        <taxon>Mucilaginibacter</taxon>
    </lineage>
</organism>
<accession>A0A6I4HWQ2</accession>
<gene>
    <name evidence="1" type="ORF">GO620_000660</name>
</gene>
<keyword evidence="2" id="KW-1185">Reference proteome</keyword>
<name>A0A6I4HWQ2_9SPHI</name>